<dbReference type="RefSeq" id="WP_006003053.1">
    <property type="nucleotide sequence ID" value="NZ_AAEW02000034.1"/>
</dbReference>
<gene>
    <name evidence="1" type="ORF">Dace_0228</name>
</gene>
<comment type="caution">
    <text evidence="1">The sequence shown here is derived from an EMBL/GenBank/DDBJ whole genome shotgun (WGS) entry which is preliminary data.</text>
</comment>
<keyword evidence="2" id="KW-1185">Reference proteome</keyword>
<evidence type="ECO:0000313" key="2">
    <source>
        <dbReference type="Proteomes" id="UP000005695"/>
    </source>
</evidence>
<protein>
    <submittedName>
        <fullName evidence="1">Uncharacterized protein</fullName>
    </submittedName>
</protein>
<dbReference type="EMBL" id="AAEW02000034">
    <property type="protein sequence ID" value="EAT14315.1"/>
    <property type="molecule type" value="Genomic_DNA"/>
</dbReference>
<dbReference type="Proteomes" id="UP000005695">
    <property type="component" value="Unassembled WGS sequence"/>
</dbReference>
<accession>Q1JVN4</accession>
<dbReference type="InterPro" id="IPR007553">
    <property type="entry name" value="2-thiour_desulf"/>
</dbReference>
<dbReference type="PANTHER" id="PTHR30087">
    <property type="entry name" value="INNER MEMBRANE PROTEIN"/>
    <property type="match status" value="1"/>
</dbReference>
<reference evidence="1" key="1">
    <citation type="submission" date="2006-05" db="EMBL/GenBank/DDBJ databases">
        <title>Annotation of the draft genome assembly of Desulfuromonas acetoxidans DSM 684.</title>
        <authorList>
            <consortium name="US DOE Joint Genome Institute (JGI-ORNL)"/>
            <person name="Larimer F."/>
            <person name="Land M."/>
            <person name="Hauser L."/>
        </authorList>
    </citation>
    <scope>NUCLEOTIDE SEQUENCE [LARGE SCALE GENOMIC DNA]</scope>
    <source>
        <strain evidence="1">DSM 684</strain>
    </source>
</reference>
<dbReference type="OrthoDB" id="495783at2"/>
<dbReference type="AlphaFoldDB" id="Q1JVN4"/>
<reference evidence="1" key="2">
    <citation type="submission" date="2006-05" db="EMBL/GenBank/DDBJ databases">
        <title>Sequencing of the draft genome and assembly of Desulfuromonas acetoxidans DSM 684.</title>
        <authorList>
            <consortium name="US DOE Joint Genome Institute (JGI-PGF)"/>
            <person name="Copeland A."/>
            <person name="Lucas S."/>
            <person name="Lapidus A."/>
            <person name="Barry K."/>
            <person name="Detter J.C."/>
            <person name="Glavina del Rio T."/>
            <person name="Hammon N."/>
            <person name="Israni S."/>
            <person name="Dalin E."/>
            <person name="Tice H."/>
            <person name="Bruce D."/>
            <person name="Pitluck S."/>
            <person name="Richardson P."/>
        </authorList>
    </citation>
    <scope>NUCLEOTIDE SEQUENCE [LARGE SCALE GENOMIC DNA]</scope>
    <source>
        <strain evidence="1">DSM 684</strain>
    </source>
</reference>
<organism evidence="1 2">
    <name type="scientific">Desulfuromonas acetoxidans (strain DSM 684 / 11070)</name>
    <dbReference type="NCBI Taxonomy" id="281689"/>
    <lineage>
        <taxon>Bacteria</taxon>
        <taxon>Pseudomonadati</taxon>
        <taxon>Thermodesulfobacteriota</taxon>
        <taxon>Desulfuromonadia</taxon>
        <taxon>Desulfuromonadales</taxon>
        <taxon>Desulfuromonadaceae</taxon>
        <taxon>Desulfuromonas</taxon>
    </lineage>
</organism>
<name>Q1JVN4_DESA6</name>
<sequence length="157" mass="17153">MTPLLVSACLLGLNTRYNAETKTNAQVVALIEQADIMPIIVCPEQLAGFSTPRPSCEFIQGSGEQVWRGTGQLKNSLGDDVTAAFCRGAQETLTIARMTHCRIALLKERSPSCGSRFIHCQGELCPGQGVTTVLLHQEGLRLFSEEQLDELQEYLGN</sequence>
<dbReference type="PANTHER" id="PTHR30087:SF1">
    <property type="entry name" value="HYPOTHETICAL CYTOSOLIC PROTEIN"/>
    <property type="match status" value="1"/>
</dbReference>
<evidence type="ECO:0000313" key="1">
    <source>
        <dbReference type="EMBL" id="EAT14315.1"/>
    </source>
</evidence>
<proteinExistence type="predicted"/>
<dbReference type="Pfam" id="PF04463">
    <property type="entry name" value="2-thiour_desulf"/>
    <property type="match status" value="1"/>
</dbReference>